<dbReference type="Proteomes" id="UP000183843">
    <property type="component" value="Unassembled WGS sequence"/>
</dbReference>
<dbReference type="AlphaFoldDB" id="A0A1I0WPF7"/>
<evidence type="ECO:0000313" key="1">
    <source>
        <dbReference type="EMBL" id="SFA90040.1"/>
    </source>
</evidence>
<dbReference type="EMBL" id="FOJX01000003">
    <property type="protein sequence ID" value="SFA90040.1"/>
    <property type="molecule type" value="Genomic_DNA"/>
</dbReference>
<name>A0A1I0WPF7_SELRU</name>
<reference evidence="1 2" key="1">
    <citation type="submission" date="2016-10" db="EMBL/GenBank/DDBJ databases">
        <authorList>
            <person name="de Groot N.N."/>
        </authorList>
    </citation>
    <scope>NUCLEOTIDE SEQUENCE [LARGE SCALE GENOMIC DNA]</scope>
    <source>
        <strain evidence="1 2">L14</strain>
    </source>
</reference>
<proteinExistence type="predicted"/>
<dbReference type="Gene3D" id="3.30.70.920">
    <property type="match status" value="1"/>
</dbReference>
<dbReference type="Pfam" id="PF03927">
    <property type="entry name" value="NapD"/>
    <property type="match status" value="1"/>
</dbReference>
<organism evidence="1 2">
    <name type="scientific">Selenomonas ruminantium</name>
    <dbReference type="NCBI Taxonomy" id="971"/>
    <lineage>
        <taxon>Bacteria</taxon>
        <taxon>Bacillati</taxon>
        <taxon>Bacillota</taxon>
        <taxon>Negativicutes</taxon>
        <taxon>Selenomonadales</taxon>
        <taxon>Selenomonadaceae</taxon>
        <taxon>Selenomonas</taxon>
    </lineage>
</organism>
<dbReference type="InterPro" id="IPR005623">
    <property type="entry name" value="Chaperone_NapD_NO3_reduct"/>
</dbReference>
<evidence type="ECO:0000313" key="2">
    <source>
        <dbReference type="Proteomes" id="UP000183843"/>
    </source>
</evidence>
<sequence>MSMALGSVLLKMKDGAEEKLRASLTEIPGISVESKAPSGELIVLVETADINGLHKQCLEIERMEGVLGVYPSYITTEDEAMAVEK</sequence>
<gene>
    <name evidence="1" type="ORF">SAMN05216587_103142</name>
</gene>
<protein>
    <submittedName>
        <fullName evidence="1">Periplasmic nitrate reductase chaperone NapD</fullName>
    </submittedName>
</protein>
<accession>A0A1I0WPF7</accession>